<dbReference type="InterPro" id="IPR015943">
    <property type="entry name" value="WD40/YVTN_repeat-like_dom_sf"/>
</dbReference>
<dbReference type="Pfam" id="PF07676">
    <property type="entry name" value="PD40"/>
    <property type="match status" value="1"/>
</dbReference>
<sequence>MNAGWLAASAAALLVLSCGAHSDSDGAPQSSTQGLTEEDDLFGKHCSDRTQFGGDATHQNRTCVVGQDLKKTISSAIYDPFVEQEVAEHPNAALAIHYAMPLTRRNQVFMSRKSGRFVPCDPPGSGQPAPCGQQNTEFIHWNMVAYDNDDGHLSERWTFTSDWKPFSVLGGRAFEQVFQSALGRRVLFVPGAGGTVHVVEPKHGRAIARLNPFGTVVDPAYHVASPLTVDDDGNLYYNVLKADPDRRLTQALLVRIGANGRYRVVDYTALTPGAPAPTDMCRGSYVRPRDPLPWPVMDANGAVVPPAPVPCLGQAPPIDMAPALSADGKTLYTGSRAVGDRNYAYFIAVRTSDLSLRWSRSLRGLVHDGCGVINAYESDPTEPSPCRNGAPFGVDRTTGDDPAGAFVDGDTSSPVVLPDGKLLLGTISNYNYSRGHLFTFTSDGEYLANFDFGWDVTPAVWRHDGTYSIISKDNHYFDDYLTTGTYGPFLLPQLDANLKLEWNTKNTETKMCKRDASGNVVCVEDPEHAGGFEWCVNAPAVDVRGTVFVTSEDGHTYQIEQGGRIVNRQFLDQALGSAYTPAILDRYGHTIALNAGIMTVLGSD</sequence>
<dbReference type="SUPFAM" id="SSF50969">
    <property type="entry name" value="YVTN repeat-like/Quinoprotein amine dehydrogenase"/>
    <property type="match status" value="1"/>
</dbReference>
<accession>A0ABZ2KC13</accession>
<evidence type="ECO:0000256" key="1">
    <source>
        <dbReference type="SAM" id="SignalP"/>
    </source>
</evidence>
<dbReference type="InterPro" id="IPR011659">
    <property type="entry name" value="WD40"/>
</dbReference>
<dbReference type="InterPro" id="IPR011044">
    <property type="entry name" value="Quino_amine_DH_bsu"/>
</dbReference>
<keyword evidence="3" id="KW-1185">Reference proteome</keyword>
<evidence type="ECO:0000313" key="3">
    <source>
        <dbReference type="Proteomes" id="UP001379533"/>
    </source>
</evidence>
<protein>
    <submittedName>
        <fullName evidence="2">Uncharacterized protein</fullName>
    </submittedName>
</protein>
<gene>
    <name evidence="2" type="ORF">LZC95_02080</name>
</gene>
<proteinExistence type="predicted"/>
<dbReference type="RefSeq" id="WP_394846236.1">
    <property type="nucleotide sequence ID" value="NZ_CP089982.1"/>
</dbReference>
<organism evidence="2 3">
    <name type="scientific">Pendulispora brunnea</name>
    <dbReference type="NCBI Taxonomy" id="2905690"/>
    <lineage>
        <taxon>Bacteria</taxon>
        <taxon>Pseudomonadati</taxon>
        <taxon>Myxococcota</taxon>
        <taxon>Myxococcia</taxon>
        <taxon>Myxococcales</taxon>
        <taxon>Sorangiineae</taxon>
        <taxon>Pendulisporaceae</taxon>
        <taxon>Pendulispora</taxon>
    </lineage>
</organism>
<name>A0ABZ2KC13_9BACT</name>
<evidence type="ECO:0000313" key="2">
    <source>
        <dbReference type="EMBL" id="WXA95629.1"/>
    </source>
</evidence>
<feature type="signal peptide" evidence="1">
    <location>
        <begin position="1"/>
        <end position="22"/>
    </location>
</feature>
<dbReference type="EMBL" id="CP089982">
    <property type="protein sequence ID" value="WXA95629.1"/>
    <property type="molecule type" value="Genomic_DNA"/>
</dbReference>
<feature type="chain" id="PRO_5047314636" evidence="1">
    <location>
        <begin position="23"/>
        <end position="604"/>
    </location>
</feature>
<dbReference type="Gene3D" id="2.130.10.10">
    <property type="entry name" value="YVTN repeat-like/Quinoprotein amine dehydrogenase"/>
    <property type="match status" value="1"/>
</dbReference>
<reference evidence="2 3" key="1">
    <citation type="submission" date="2021-12" db="EMBL/GenBank/DDBJ databases">
        <title>Discovery of the Pendulisporaceae a myxobacterial family with distinct sporulation behavior and unique specialized metabolism.</title>
        <authorList>
            <person name="Garcia R."/>
            <person name="Popoff A."/>
            <person name="Bader C.D."/>
            <person name="Loehr J."/>
            <person name="Walesch S."/>
            <person name="Walt C."/>
            <person name="Boldt J."/>
            <person name="Bunk B."/>
            <person name="Haeckl F.J.F.P.J."/>
            <person name="Gunesch A.P."/>
            <person name="Birkelbach J."/>
            <person name="Nuebel U."/>
            <person name="Pietschmann T."/>
            <person name="Bach T."/>
            <person name="Mueller R."/>
        </authorList>
    </citation>
    <scope>NUCLEOTIDE SEQUENCE [LARGE SCALE GENOMIC DNA]</scope>
    <source>
        <strain evidence="2 3">MSr12523</strain>
    </source>
</reference>
<dbReference type="Proteomes" id="UP001379533">
    <property type="component" value="Chromosome"/>
</dbReference>
<keyword evidence="1" id="KW-0732">Signal</keyword>